<dbReference type="InterPro" id="IPR021284">
    <property type="entry name" value="DUF2750"/>
</dbReference>
<dbReference type="RefSeq" id="WP_205107506.1">
    <property type="nucleotide sequence ID" value="NZ_BAAAHT010000013.1"/>
</dbReference>
<dbReference type="Pfam" id="PF11042">
    <property type="entry name" value="DUF2750"/>
    <property type="match status" value="1"/>
</dbReference>
<dbReference type="EMBL" id="JAFBBU010000001">
    <property type="protein sequence ID" value="MBM7471479.1"/>
    <property type="molecule type" value="Genomic_DNA"/>
</dbReference>
<proteinExistence type="predicted"/>
<organism evidence="2 3">
    <name type="scientific">Subtercola frigoramans</name>
    <dbReference type="NCBI Taxonomy" id="120298"/>
    <lineage>
        <taxon>Bacteria</taxon>
        <taxon>Bacillati</taxon>
        <taxon>Actinomycetota</taxon>
        <taxon>Actinomycetes</taxon>
        <taxon>Micrococcales</taxon>
        <taxon>Microbacteriaceae</taxon>
        <taxon>Subtercola</taxon>
    </lineage>
</organism>
<evidence type="ECO:0000313" key="2">
    <source>
        <dbReference type="EMBL" id="MBM7471479.1"/>
    </source>
</evidence>
<gene>
    <name evidence="2" type="ORF">JOE66_001113</name>
</gene>
<feature type="compositionally biased region" description="Polar residues" evidence="1">
    <location>
        <begin position="7"/>
        <end position="17"/>
    </location>
</feature>
<evidence type="ECO:0000313" key="3">
    <source>
        <dbReference type="Proteomes" id="UP000776164"/>
    </source>
</evidence>
<keyword evidence="3" id="KW-1185">Reference proteome</keyword>
<feature type="region of interest" description="Disordered" evidence="1">
    <location>
        <begin position="1"/>
        <end position="20"/>
    </location>
</feature>
<accession>A0ABS2L303</accession>
<evidence type="ECO:0000256" key="1">
    <source>
        <dbReference type="SAM" id="MobiDB-lite"/>
    </source>
</evidence>
<name>A0ABS2L303_9MICO</name>
<reference evidence="2 3" key="1">
    <citation type="submission" date="2021-01" db="EMBL/GenBank/DDBJ databases">
        <title>Sequencing the genomes of 1000 actinobacteria strains.</title>
        <authorList>
            <person name="Klenk H.-P."/>
        </authorList>
    </citation>
    <scope>NUCLEOTIDE SEQUENCE [LARGE SCALE GENOMIC DNA]</scope>
    <source>
        <strain evidence="2 3">DSM 13057</strain>
    </source>
</reference>
<protein>
    <recommendedName>
        <fullName evidence="4">DUF2750 domain-containing protein</fullName>
    </recommendedName>
</protein>
<dbReference type="Proteomes" id="UP000776164">
    <property type="component" value="Unassembled WGS sequence"/>
</dbReference>
<evidence type="ECO:0008006" key="4">
    <source>
        <dbReference type="Google" id="ProtNLM"/>
    </source>
</evidence>
<sequence>MDGSRVAQKNGSAQSSLPVRHLTLVPRGHTGGHPGTAGFPAQDVVRPAYQINPICAQFAERVRSSGTVWLLHDDAGVLVSALGGERAVPFWSSRALAEKASESDLLGRSLSAIDVSLADWISKWLVKLEFQGAVVGLDWLTTHTNGLNYHPAAVKHFATQHAVALV</sequence>
<comment type="caution">
    <text evidence="2">The sequence shown here is derived from an EMBL/GenBank/DDBJ whole genome shotgun (WGS) entry which is preliminary data.</text>
</comment>